<dbReference type="Pfam" id="PF04199">
    <property type="entry name" value="Cyclase"/>
    <property type="match status" value="1"/>
</dbReference>
<dbReference type="SUPFAM" id="SSF102198">
    <property type="entry name" value="Putative cyclase"/>
    <property type="match status" value="1"/>
</dbReference>
<dbReference type="AlphaFoldDB" id="B6H9M7"/>
<dbReference type="EMBL" id="AM920431">
    <property type="protein sequence ID" value="CAP93796.1"/>
    <property type="molecule type" value="Genomic_DNA"/>
</dbReference>
<accession>B6H9M7</accession>
<dbReference type="PANTHER" id="PTHR34861">
    <property type="match status" value="1"/>
</dbReference>
<dbReference type="BioCyc" id="PCHR:PC16G11260-MONOMER"/>
<evidence type="ECO:0000256" key="1">
    <source>
        <dbReference type="ARBA" id="ARBA00007865"/>
    </source>
</evidence>
<proteinExistence type="inferred from homology"/>
<dbReference type="Gene3D" id="3.50.30.50">
    <property type="entry name" value="Putative cyclase"/>
    <property type="match status" value="1"/>
</dbReference>
<protein>
    <submittedName>
        <fullName evidence="2">Pc16g11260 protein</fullName>
    </submittedName>
</protein>
<dbReference type="InterPro" id="IPR007325">
    <property type="entry name" value="KFase/CYL"/>
</dbReference>
<keyword evidence="3" id="KW-1185">Reference proteome</keyword>
<reference evidence="2 3" key="1">
    <citation type="journal article" date="2008" name="Nat. Biotechnol.">
        <title>Genome sequencing and analysis of the filamentous fungus Penicillium chrysogenum.</title>
        <authorList>
            <person name="van den Berg M.A."/>
            <person name="Albang R."/>
            <person name="Albermann K."/>
            <person name="Badger J.H."/>
            <person name="Daran J.-M."/>
            <person name="Driessen A.J.M."/>
            <person name="Garcia-Estrada C."/>
            <person name="Fedorova N.D."/>
            <person name="Harris D.M."/>
            <person name="Heijne W.H.M."/>
            <person name="Joardar V.S."/>
            <person name="Kiel J.A.K.W."/>
            <person name="Kovalchuk A."/>
            <person name="Martin J.F."/>
            <person name="Nierman W.C."/>
            <person name="Nijland J.G."/>
            <person name="Pronk J.T."/>
            <person name="Roubos J.A."/>
            <person name="van der Klei I.J."/>
            <person name="van Peij N.N.M.E."/>
            <person name="Veenhuis M."/>
            <person name="von Doehren H."/>
            <person name="Wagner C."/>
            <person name="Wortman J.R."/>
            <person name="Bovenberg R.A.L."/>
        </authorList>
    </citation>
    <scope>NUCLEOTIDE SEQUENCE [LARGE SCALE GENOMIC DNA]</scope>
    <source>
        <strain evidence="3">ATCC 28089 / DSM 1075 / NRRL 1951 / Wisconsin 54-1255</strain>
    </source>
</reference>
<dbReference type="Proteomes" id="UP000000724">
    <property type="component" value="Contig Pc00c16"/>
</dbReference>
<evidence type="ECO:0000313" key="2">
    <source>
        <dbReference type="EMBL" id="CAP93796.1"/>
    </source>
</evidence>
<dbReference type="VEuPathDB" id="FungiDB:PCH_Pc16g11260"/>
<dbReference type="InterPro" id="IPR037175">
    <property type="entry name" value="KFase_sf"/>
</dbReference>
<sequence>MSIPTFDELPPVEGMPQGCAWGVFDKDGEKDVYGTLNLLTPEIIKDAAAEVRQGLSISLNWPIGSIKYPGFFRKSLCHNVTKLEDPESFCHFGFDDEVEFNTQASSQWDSFNRKKFQSTSLYGRLTLKADWHQRGCVTGRGVLLDFKRYAECQKIDYDEFSSFRIGTKELEAVAAWQGLTFRTGDILLIRFAVTEKLGQMNGAEQGTAMSGHKICGLEGTKEMARWLWDHHFAAVASDNMAVEAMPPMIDGIEQPMHELVLHQWCLSLLGIPLGELWDLKALSEACHASKQYSFLLTSSPLNFPGAVGSPPNALAIL</sequence>
<dbReference type="HOGENOM" id="CLU_030671_1_0_1"/>
<dbReference type="GO" id="GO:0004061">
    <property type="term" value="F:arylformamidase activity"/>
    <property type="evidence" value="ECO:0007669"/>
    <property type="project" value="InterPro"/>
</dbReference>
<dbReference type="OrthoDB" id="5396at2759"/>
<organism evidence="2 3">
    <name type="scientific">Penicillium rubens (strain ATCC 28089 / DSM 1075 / NRRL 1951 / Wisconsin 54-1255)</name>
    <name type="common">Penicillium chrysogenum</name>
    <dbReference type="NCBI Taxonomy" id="500485"/>
    <lineage>
        <taxon>Eukaryota</taxon>
        <taxon>Fungi</taxon>
        <taxon>Dikarya</taxon>
        <taxon>Ascomycota</taxon>
        <taxon>Pezizomycotina</taxon>
        <taxon>Eurotiomycetes</taxon>
        <taxon>Eurotiomycetidae</taxon>
        <taxon>Eurotiales</taxon>
        <taxon>Aspergillaceae</taxon>
        <taxon>Penicillium</taxon>
        <taxon>Penicillium chrysogenum species complex</taxon>
    </lineage>
</organism>
<gene>
    <name evidence="2" type="ORF">Pc16g11260</name>
    <name evidence="2" type="ORF">PCH_Pc16g11260</name>
</gene>
<dbReference type="PANTHER" id="PTHR34861:SF10">
    <property type="entry name" value="CYCLASE"/>
    <property type="match status" value="1"/>
</dbReference>
<dbReference type="eggNOG" id="ENOG502SHBW">
    <property type="taxonomic scope" value="Eukaryota"/>
</dbReference>
<name>B6H9M7_PENRW</name>
<dbReference type="OMA" id="AMPLQCS"/>
<dbReference type="GO" id="GO:0019441">
    <property type="term" value="P:L-tryptophan catabolic process to kynurenine"/>
    <property type="evidence" value="ECO:0007669"/>
    <property type="project" value="InterPro"/>
</dbReference>
<comment type="similarity">
    <text evidence="1">Belongs to the Cyclase 1 superfamily.</text>
</comment>
<evidence type="ECO:0000313" key="3">
    <source>
        <dbReference type="Proteomes" id="UP000000724"/>
    </source>
</evidence>